<organism evidence="2 3">
    <name type="scientific">Glycomyces algeriensis</name>
    <dbReference type="NCBI Taxonomy" id="256037"/>
    <lineage>
        <taxon>Bacteria</taxon>
        <taxon>Bacillati</taxon>
        <taxon>Actinomycetota</taxon>
        <taxon>Actinomycetes</taxon>
        <taxon>Glycomycetales</taxon>
        <taxon>Glycomycetaceae</taxon>
        <taxon>Glycomyces</taxon>
    </lineage>
</organism>
<feature type="compositionally biased region" description="Basic residues" evidence="1">
    <location>
        <begin position="119"/>
        <end position="142"/>
    </location>
</feature>
<gene>
    <name evidence="2" type="ORF">GALLR39Z86_30800</name>
</gene>
<protein>
    <submittedName>
        <fullName evidence="2">Uncharacterized protein</fullName>
    </submittedName>
</protein>
<accession>A0A9W6LHF1</accession>
<feature type="region of interest" description="Disordered" evidence="1">
    <location>
        <begin position="111"/>
        <end position="206"/>
    </location>
</feature>
<sequence>MPPREVRDRLRPLVERVPATDVRGQLAARGRFGDLGHPAEPPVHVEHEPQVDIVAPEPFRLGDRERDVHQAAARTQRRRHLGEPVAGQYQVERRIHIGGVLGGVVADHRRRTEPAHQVRVLRLRRRGHRRDRRQRGQQRRAHAAGGPDDEHRRTGRDLGGGQHGADREARGRERRGVLDAEPLRPSGDERGVGFEDRVLGERPGGE</sequence>
<evidence type="ECO:0000256" key="1">
    <source>
        <dbReference type="SAM" id="MobiDB-lite"/>
    </source>
</evidence>
<evidence type="ECO:0000313" key="2">
    <source>
        <dbReference type="EMBL" id="GLI43230.1"/>
    </source>
</evidence>
<comment type="caution">
    <text evidence="2">The sequence shown here is derived from an EMBL/GenBank/DDBJ whole genome shotgun (WGS) entry which is preliminary data.</text>
</comment>
<dbReference type="AlphaFoldDB" id="A0A9W6LHF1"/>
<feature type="compositionally biased region" description="Basic and acidic residues" evidence="1">
    <location>
        <begin position="164"/>
        <end position="206"/>
    </location>
</feature>
<name>A0A9W6LHF1_9ACTN</name>
<evidence type="ECO:0000313" key="3">
    <source>
        <dbReference type="Proteomes" id="UP001144313"/>
    </source>
</evidence>
<dbReference type="Proteomes" id="UP001144313">
    <property type="component" value="Unassembled WGS sequence"/>
</dbReference>
<dbReference type="EMBL" id="BSDT01000001">
    <property type="protein sequence ID" value="GLI43230.1"/>
    <property type="molecule type" value="Genomic_DNA"/>
</dbReference>
<reference evidence="2" key="1">
    <citation type="submission" date="2022-12" db="EMBL/GenBank/DDBJ databases">
        <title>Reference genome sequencing for broad-spectrum identification of bacterial and archaeal isolates by mass spectrometry.</title>
        <authorList>
            <person name="Sekiguchi Y."/>
            <person name="Tourlousse D.M."/>
        </authorList>
    </citation>
    <scope>NUCLEOTIDE SEQUENCE</scope>
    <source>
        <strain evidence="2">LLR39Z86</strain>
    </source>
</reference>
<keyword evidence="3" id="KW-1185">Reference proteome</keyword>
<proteinExistence type="predicted"/>